<feature type="region of interest" description="Disordered" evidence="1">
    <location>
        <begin position="639"/>
        <end position="686"/>
    </location>
</feature>
<name>A0A6A5YP06_9PLEO</name>
<feature type="compositionally biased region" description="Polar residues" evidence="1">
    <location>
        <begin position="648"/>
        <end position="686"/>
    </location>
</feature>
<keyword evidence="2" id="KW-0812">Transmembrane</keyword>
<evidence type="ECO:0000313" key="3">
    <source>
        <dbReference type="EMBL" id="KAF2108812.1"/>
    </source>
</evidence>
<dbReference type="AlphaFoldDB" id="A0A6A5YP06"/>
<protein>
    <submittedName>
        <fullName evidence="3">Uncharacterized protein</fullName>
    </submittedName>
</protein>
<keyword evidence="2" id="KW-0472">Membrane</keyword>
<feature type="transmembrane region" description="Helical" evidence="2">
    <location>
        <begin position="42"/>
        <end position="64"/>
    </location>
</feature>
<dbReference type="Proteomes" id="UP000799770">
    <property type="component" value="Unassembled WGS sequence"/>
</dbReference>
<keyword evidence="4" id="KW-1185">Reference proteome</keyword>
<evidence type="ECO:0000313" key="4">
    <source>
        <dbReference type="Proteomes" id="UP000799770"/>
    </source>
</evidence>
<reference evidence="3" key="1">
    <citation type="journal article" date="2020" name="Stud. Mycol.">
        <title>101 Dothideomycetes genomes: a test case for predicting lifestyles and emergence of pathogens.</title>
        <authorList>
            <person name="Haridas S."/>
            <person name="Albert R."/>
            <person name="Binder M."/>
            <person name="Bloem J."/>
            <person name="Labutti K."/>
            <person name="Salamov A."/>
            <person name="Andreopoulos B."/>
            <person name="Baker S."/>
            <person name="Barry K."/>
            <person name="Bills G."/>
            <person name="Bluhm B."/>
            <person name="Cannon C."/>
            <person name="Castanera R."/>
            <person name="Culley D."/>
            <person name="Daum C."/>
            <person name="Ezra D."/>
            <person name="Gonzalez J."/>
            <person name="Henrissat B."/>
            <person name="Kuo A."/>
            <person name="Liang C."/>
            <person name="Lipzen A."/>
            <person name="Lutzoni F."/>
            <person name="Magnuson J."/>
            <person name="Mondo S."/>
            <person name="Nolan M."/>
            <person name="Ohm R."/>
            <person name="Pangilinan J."/>
            <person name="Park H.-J."/>
            <person name="Ramirez L."/>
            <person name="Alfaro M."/>
            <person name="Sun H."/>
            <person name="Tritt A."/>
            <person name="Yoshinaga Y."/>
            <person name="Zwiers L.-H."/>
            <person name="Turgeon B."/>
            <person name="Goodwin S."/>
            <person name="Spatafora J."/>
            <person name="Crous P."/>
            <person name="Grigoriev I."/>
        </authorList>
    </citation>
    <scope>NUCLEOTIDE SEQUENCE</scope>
    <source>
        <strain evidence="3">CBS 627.86</strain>
    </source>
</reference>
<evidence type="ECO:0000256" key="1">
    <source>
        <dbReference type="SAM" id="MobiDB-lite"/>
    </source>
</evidence>
<dbReference type="EMBL" id="ML977345">
    <property type="protein sequence ID" value="KAF2108812.1"/>
    <property type="molecule type" value="Genomic_DNA"/>
</dbReference>
<organism evidence="3 4">
    <name type="scientific">Lophiotrema nucula</name>
    <dbReference type="NCBI Taxonomy" id="690887"/>
    <lineage>
        <taxon>Eukaryota</taxon>
        <taxon>Fungi</taxon>
        <taxon>Dikarya</taxon>
        <taxon>Ascomycota</taxon>
        <taxon>Pezizomycotina</taxon>
        <taxon>Dothideomycetes</taxon>
        <taxon>Pleosporomycetidae</taxon>
        <taxon>Pleosporales</taxon>
        <taxon>Lophiotremataceae</taxon>
        <taxon>Lophiotrema</taxon>
    </lineage>
</organism>
<gene>
    <name evidence="3" type="ORF">BDV96DRAFT_670390</name>
</gene>
<sequence length="777" mass="85087">MNTTLVQSRAQADTAYVGLWTDWSHGSISGAVLTLTQRDGGFLIAFVALFVTFTGTCFWAIVAFTSHQLMSREFPQDLIYHQRQALLRNTDGSASGVWRLLCMLWAWRRHKNASVLKRTAVPILLSFCTMAAFAVAGIFSSKVATSKGGQVLVSSPNCGIFSTFNVTTRGDVGAYFSWLQQRMQWSANYALTCYGNYTLAESCRTFVQPNLSNQLTRESACPFPGKDRICRSSFGAIRLDSGFIDSHSQLGINASPGSRFLYRSVKECAPILNEGYTKSYGNASSAIMDFSYGPVRTPIVATDWTFQVAARPPISSNNLIPYSVIDYSLHPLPEDIGYFEPIPELLIPDADISVYLLSSNDIQFMVPVKDPWFSASTPGPKAGFGTQNGVAYLRDDPARTMACVETYQFCNPALPDNSSCTILGGIRQAFQQASGLYADTSKREQVAWSLAAIQYMAAGFHDISDVLGSLLARNMLVQGVQAPLPDNQWELELEYWFKLTLADLQRTIMDQAVAPTDPGLRQLVIPPTIPEQKAVCASQKIRSDSYISFNILGLTIVFSLGGLIIIMSALLPLVTEKLRRRRNQYKNLEWRANGTLQLQRLAHEGIGAGVWQGACNDYPTTGSNDLLAILDISNPKHPVLKASDDTGESTSLETSPTQHVSHHGTLQSPTQLSLHEPQGSTKLQPTQAQAMVVHSSDTTTVYPNATSGDQRLNMTSCSFTGSLMSANESNHDGNALERTLTSTNNSRDSRLKRSGPGNDDMSESEKATSTHSLDITV</sequence>
<evidence type="ECO:0000256" key="2">
    <source>
        <dbReference type="SAM" id="Phobius"/>
    </source>
</evidence>
<feature type="transmembrane region" description="Helical" evidence="2">
    <location>
        <begin position="546"/>
        <end position="574"/>
    </location>
</feature>
<accession>A0A6A5YP06</accession>
<proteinExistence type="predicted"/>
<feature type="region of interest" description="Disordered" evidence="1">
    <location>
        <begin position="740"/>
        <end position="777"/>
    </location>
</feature>
<dbReference type="OrthoDB" id="3540210at2759"/>
<keyword evidence="2" id="KW-1133">Transmembrane helix</keyword>
<feature type="transmembrane region" description="Helical" evidence="2">
    <location>
        <begin position="119"/>
        <end position="139"/>
    </location>
</feature>